<dbReference type="PANTHER" id="PTHR43725:SF53">
    <property type="entry name" value="UDP-ARABINOSE 4-EPIMERASE 1"/>
    <property type="match status" value="1"/>
</dbReference>
<evidence type="ECO:0000256" key="3">
    <source>
        <dbReference type="ARBA" id="ARBA00004947"/>
    </source>
</evidence>
<protein>
    <recommendedName>
        <fullName evidence="6 10">UDP-glucose 4-epimerase</fullName>
        <ecNumber evidence="5 10">5.1.3.2</ecNumber>
    </recommendedName>
</protein>
<evidence type="ECO:0000256" key="5">
    <source>
        <dbReference type="ARBA" id="ARBA00013189"/>
    </source>
</evidence>
<evidence type="ECO:0000256" key="9">
    <source>
        <dbReference type="ARBA" id="ARBA00023277"/>
    </source>
</evidence>
<name>A0A1H7UPC1_9BACT</name>
<accession>A0A1H7UPC1</accession>
<dbReference type="GO" id="GO:0033499">
    <property type="term" value="P:galactose catabolic process via UDP-galactose, Leloir pathway"/>
    <property type="evidence" value="ECO:0007669"/>
    <property type="project" value="TreeGrafter"/>
</dbReference>
<keyword evidence="8 10" id="KW-0413">Isomerase</keyword>
<dbReference type="InterPro" id="IPR036291">
    <property type="entry name" value="NAD(P)-bd_dom_sf"/>
</dbReference>
<comment type="pathway">
    <text evidence="3 10">Carbohydrate metabolism; galactose metabolism.</text>
</comment>
<dbReference type="InterPro" id="IPR001509">
    <property type="entry name" value="Epimerase_deHydtase"/>
</dbReference>
<comment type="similarity">
    <text evidence="4 10">Belongs to the NAD(P)-dependent epimerase/dehydratase family.</text>
</comment>
<dbReference type="RefSeq" id="WP_093881940.1">
    <property type="nucleotide sequence ID" value="NZ_FOBS01000002.1"/>
</dbReference>
<dbReference type="InterPro" id="IPR005886">
    <property type="entry name" value="UDP_G4E"/>
</dbReference>
<dbReference type="EC" id="5.1.3.2" evidence="5 10"/>
<dbReference type="AlphaFoldDB" id="A0A1H7UPC1"/>
<organism evidence="12 13">
    <name type="scientific">Syntrophus gentianae</name>
    <dbReference type="NCBI Taxonomy" id="43775"/>
    <lineage>
        <taxon>Bacteria</taxon>
        <taxon>Pseudomonadati</taxon>
        <taxon>Thermodesulfobacteriota</taxon>
        <taxon>Syntrophia</taxon>
        <taxon>Syntrophales</taxon>
        <taxon>Syntrophaceae</taxon>
        <taxon>Syntrophus</taxon>
    </lineage>
</organism>
<comment type="subunit">
    <text evidence="10">Homodimer.</text>
</comment>
<dbReference type="SUPFAM" id="SSF51735">
    <property type="entry name" value="NAD(P)-binding Rossmann-fold domains"/>
    <property type="match status" value="1"/>
</dbReference>
<evidence type="ECO:0000256" key="7">
    <source>
        <dbReference type="ARBA" id="ARBA00023027"/>
    </source>
</evidence>
<evidence type="ECO:0000256" key="2">
    <source>
        <dbReference type="ARBA" id="ARBA00001911"/>
    </source>
</evidence>
<evidence type="ECO:0000256" key="4">
    <source>
        <dbReference type="ARBA" id="ARBA00007637"/>
    </source>
</evidence>
<dbReference type="Gene3D" id="3.90.25.10">
    <property type="entry name" value="UDP-galactose 4-epimerase, domain 1"/>
    <property type="match status" value="1"/>
</dbReference>
<gene>
    <name evidence="12" type="ORF">SAMN04489760_1026</name>
</gene>
<sequence length="330" mass="36485">MKILVTGGAGYIGSHVVKALGEQGHDLLVYDNLSTGHDWAILYGKLVKGELADSGCLDEAFSTFQPEAVLHFAASIQVEESVREPLRYYRNNVSNSLNLLDAMARHGVRNLIYSSTAAVYGIPDRMPADESMPLNPINPYGASKVMMETVLRDIASAGDFRYIALRYFNVAGADAQTRIGQAYTDATHLITRALKTANGEFPKLSIFGTGYPTADGTCIRDYIHVDDLADAHIRALNYLMETGKTEIMNCGYGHGFSVKEVVSIAKKVTGIDFLVEETDRRAGDPPELVADSTKLRRLTGWQPRHDDLEFIIQTAWDWELKYSSQLKANK</sequence>
<evidence type="ECO:0000259" key="11">
    <source>
        <dbReference type="Pfam" id="PF01370"/>
    </source>
</evidence>
<comment type="cofactor">
    <cofactor evidence="2 10">
        <name>NAD(+)</name>
        <dbReference type="ChEBI" id="CHEBI:57540"/>
    </cofactor>
</comment>
<dbReference type="NCBIfam" id="TIGR01179">
    <property type="entry name" value="galE"/>
    <property type="match status" value="1"/>
</dbReference>
<evidence type="ECO:0000256" key="10">
    <source>
        <dbReference type="RuleBase" id="RU366046"/>
    </source>
</evidence>
<dbReference type="GO" id="GO:0003978">
    <property type="term" value="F:UDP-glucose 4-epimerase activity"/>
    <property type="evidence" value="ECO:0007669"/>
    <property type="project" value="UniProtKB-UniRule"/>
</dbReference>
<dbReference type="OrthoDB" id="9801785at2"/>
<dbReference type="UniPathway" id="UPA00214"/>
<dbReference type="STRING" id="43775.SAMN04489760_1026"/>
<dbReference type="Proteomes" id="UP000198744">
    <property type="component" value="Unassembled WGS sequence"/>
</dbReference>
<evidence type="ECO:0000313" key="12">
    <source>
        <dbReference type="EMBL" id="SEL98639.1"/>
    </source>
</evidence>
<keyword evidence="7 10" id="KW-0520">NAD</keyword>
<dbReference type="EMBL" id="FOBS01000002">
    <property type="protein sequence ID" value="SEL98639.1"/>
    <property type="molecule type" value="Genomic_DNA"/>
</dbReference>
<keyword evidence="13" id="KW-1185">Reference proteome</keyword>
<dbReference type="PANTHER" id="PTHR43725">
    <property type="entry name" value="UDP-GLUCOSE 4-EPIMERASE"/>
    <property type="match status" value="1"/>
</dbReference>
<dbReference type="Pfam" id="PF01370">
    <property type="entry name" value="Epimerase"/>
    <property type="match status" value="1"/>
</dbReference>
<evidence type="ECO:0000256" key="1">
    <source>
        <dbReference type="ARBA" id="ARBA00000083"/>
    </source>
</evidence>
<keyword evidence="9 10" id="KW-0119">Carbohydrate metabolism</keyword>
<evidence type="ECO:0000256" key="6">
    <source>
        <dbReference type="ARBA" id="ARBA00018569"/>
    </source>
</evidence>
<dbReference type="Gene3D" id="3.40.50.720">
    <property type="entry name" value="NAD(P)-binding Rossmann-like Domain"/>
    <property type="match status" value="1"/>
</dbReference>
<proteinExistence type="inferred from homology"/>
<reference evidence="12 13" key="1">
    <citation type="submission" date="2016-10" db="EMBL/GenBank/DDBJ databases">
        <authorList>
            <person name="de Groot N.N."/>
        </authorList>
    </citation>
    <scope>NUCLEOTIDE SEQUENCE [LARGE SCALE GENOMIC DNA]</scope>
    <source>
        <strain evidence="12 13">DSM 8423</strain>
    </source>
</reference>
<evidence type="ECO:0000313" key="13">
    <source>
        <dbReference type="Proteomes" id="UP000198744"/>
    </source>
</evidence>
<feature type="domain" description="NAD-dependent epimerase/dehydratase" evidence="11">
    <location>
        <begin position="3"/>
        <end position="251"/>
    </location>
</feature>
<evidence type="ECO:0000256" key="8">
    <source>
        <dbReference type="ARBA" id="ARBA00023235"/>
    </source>
</evidence>
<comment type="catalytic activity">
    <reaction evidence="1 10">
        <text>UDP-alpha-D-glucose = UDP-alpha-D-galactose</text>
        <dbReference type="Rhea" id="RHEA:22168"/>
        <dbReference type="ChEBI" id="CHEBI:58885"/>
        <dbReference type="ChEBI" id="CHEBI:66914"/>
        <dbReference type="EC" id="5.1.3.2"/>
    </reaction>
</comment>
<dbReference type="CDD" id="cd05247">
    <property type="entry name" value="UDP_G4E_1_SDR_e"/>
    <property type="match status" value="1"/>
</dbReference>